<dbReference type="Pfam" id="PF18944">
    <property type="entry name" value="DUF5691"/>
    <property type="match status" value="1"/>
</dbReference>
<comment type="caution">
    <text evidence="2">The sequence shown here is derived from an EMBL/GenBank/DDBJ whole genome shotgun (WGS) entry which is preliminary data.</text>
</comment>
<evidence type="ECO:0000313" key="2">
    <source>
        <dbReference type="EMBL" id="GAA4623873.1"/>
    </source>
</evidence>
<dbReference type="InterPro" id="IPR043746">
    <property type="entry name" value="DUF5691"/>
</dbReference>
<organism evidence="2 3">
    <name type="scientific">Actinoallomurus vinaceus</name>
    <dbReference type="NCBI Taxonomy" id="1080074"/>
    <lineage>
        <taxon>Bacteria</taxon>
        <taxon>Bacillati</taxon>
        <taxon>Actinomycetota</taxon>
        <taxon>Actinomycetes</taxon>
        <taxon>Streptosporangiales</taxon>
        <taxon>Thermomonosporaceae</taxon>
        <taxon>Actinoallomurus</taxon>
    </lineage>
</organism>
<feature type="region of interest" description="Disordered" evidence="1">
    <location>
        <begin position="1"/>
        <end position="95"/>
    </location>
</feature>
<dbReference type="RefSeq" id="WP_345430554.1">
    <property type="nucleotide sequence ID" value="NZ_BAABHK010000002.1"/>
</dbReference>
<dbReference type="EMBL" id="BAABHK010000002">
    <property type="protein sequence ID" value="GAA4623873.1"/>
    <property type="molecule type" value="Genomic_DNA"/>
</dbReference>
<evidence type="ECO:0000256" key="1">
    <source>
        <dbReference type="SAM" id="MobiDB-lite"/>
    </source>
</evidence>
<accession>A0ABP8U7W4</accession>
<protein>
    <submittedName>
        <fullName evidence="2">Uncharacterized protein</fullName>
    </submittedName>
</protein>
<reference evidence="3" key="1">
    <citation type="journal article" date="2019" name="Int. J. Syst. Evol. Microbiol.">
        <title>The Global Catalogue of Microorganisms (GCM) 10K type strain sequencing project: providing services to taxonomists for standard genome sequencing and annotation.</title>
        <authorList>
            <consortium name="The Broad Institute Genomics Platform"/>
            <consortium name="The Broad Institute Genome Sequencing Center for Infectious Disease"/>
            <person name="Wu L."/>
            <person name="Ma J."/>
        </authorList>
    </citation>
    <scope>NUCLEOTIDE SEQUENCE [LARGE SCALE GENOMIC DNA]</scope>
    <source>
        <strain evidence="3">JCM 17939</strain>
    </source>
</reference>
<keyword evidence="3" id="KW-1185">Reference proteome</keyword>
<feature type="compositionally biased region" description="Low complexity" evidence="1">
    <location>
        <begin position="77"/>
        <end position="95"/>
    </location>
</feature>
<evidence type="ECO:0000313" key="3">
    <source>
        <dbReference type="Proteomes" id="UP001501442"/>
    </source>
</evidence>
<gene>
    <name evidence="2" type="ORF">GCM10023196_021820</name>
</gene>
<name>A0ABP8U7W4_9ACTN</name>
<proteinExistence type="predicted"/>
<dbReference type="Proteomes" id="UP001501442">
    <property type="component" value="Unassembled WGS sequence"/>
</dbReference>
<sequence>MSAWGEHVSAALLGTRRRPVPPLDRTPRPDEAPPPNGTPPLAGASPPDGTLAPDEASPPDGTPASEGAPPLGRALELDGAPALDDAPAGPAEPTEPAARLLDQAAVLTARRRAGWRPVTAEPIAPAPAETAPVVPPTAAARLRRILSGEHARVLPEWLDAAARSGRRVPAHLLPDLLHRGRSDRALRRSIARAAGRRGVWLAMQNLDWAYLVVASGGEAAEDPEVWKTGARAQRVAHLMRLRATDPAAARTTLSSTWTREPAPERALFLATFERGLSLADEDFLEAGLDDRGLEVRRIAADLLARLPGSAYGARMADRARACLRPQIGPAATPQQILVDPPADHDEAMRRDGIPYHAAERVGNHAGWLREILARTPLSTWNDRFGAAPERIVRLPIVVDGSHEPDPGRTRDVHLGWARAAARQRDAAWARALLLGDVVLGEATTLADLLDVLPAAERDGAAAESARRIMGHADRLTVLERVPGPWAGALAAAVTTTLAAAAADPDGGRFPVDLARLAGERLAPATAPSLADLARRHPACRPLSELADVLRFRHDMLEELQ</sequence>